<dbReference type="InterPro" id="IPR012347">
    <property type="entry name" value="Ferritin-like"/>
</dbReference>
<accession>A0ABU5I9Z3</accession>
<dbReference type="RefSeq" id="WP_084267848.1">
    <property type="nucleotide sequence ID" value="NZ_JAXOJX010000003.1"/>
</dbReference>
<dbReference type="PANTHER" id="PTHR36933">
    <property type="entry name" value="SLL0788 PROTEIN"/>
    <property type="match status" value="1"/>
</dbReference>
<gene>
    <name evidence="4" type="ORF">SM757_04035</name>
</gene>
<sequence length="242" mass="26286">MQPPSMVSSLVSRAGVAAAALALALPFPAVQAQESGPGRGLTATFEVDFLKSMIDHHYSALRMSELAAGTDTTRNPELGRYGEGTSPTPGTAATSPKALSGSIRSMAREENRVQREEIGKAQMFLRTWYGQAHEPQLTDMGRQQIQLLESTAAGAEFDHTFLETMARHHYMAVTMATDCLVTADVKHVPLQRYCSGIQHTQINGISEMRDMLCNRFKFCDYQPLQGLRGRHTGSDGEPGAGG</sequence>
<dbReference type="Pfam" id="PF03713">
    <property type="entry name" value="DUF305"/>
    <property type="match status" value="1"/>
</dbReference>
<organism evidence="4 5">
    <name type="scientific">Azohydromonas lata</name>
    <dbReference type="NCBI Taxonomy" id="45677"/>
    <lineage>
        <taxon>Bacteria</taxon>
        <taxon>Pseudomonadati</taxon>
        <taxon>Pseudomonadota</taxon>
        <taxon>Betaproteobacteria</taxon>
        <taxon>Burkholderiales</taxon>
        <taxon>Sphaerotilaceae</taxon>
        <taxon>Azohydromonas</taxon>
    </lineage>
</organism>
<feature type="domain" description="DUF305" evidence="3">
    <location>
        <begin position="97"/>
        <end position="212"/>
    </location>
</feature>
<comment type="caution">
    <text evidence="4">The sequence shown here is derived from an EMBL/GenBank/DDBJ whole genome shotgun (WGS) entry which is preliminary data.</text>
</comment>
<evidence type="ECO:0000259" key="3">
    <source>
        <dbReference type="Pfam" id="PF03713"/>
    </source>
</evidence>
<reference evidence="4 5" key="1">
    <citation type="submission" date="2023-11" db="EMBL/GenBank/DDBJ databases">
        <title>Draft genome of Azohydromonas lata strain H1 (DSM1123), a polyhydroxyalkanoate producer.</title>
        <authorList>
            <person name="Traversa D."/>
            <person name="D'Addabbo P."/>
            <person name="Pazzani C."/>
            <person name="Manzari C."/>
            <person name="Chiara M."/>
            <person name="Scrascia M."/>
        </authorList>
    </citation>
    <scope>NUCLEOTIDE SEQUENCE [LARGE SCALE GENOMIC DNA]</scope>
    <source>
        <strain evidence="4 5">H1</strain>
    </source>
</reference>
<feature type="compositionally biased region" description="Low complexity" evidence="1">
    <location>
        <begin position="84"/>
        <end position="96"/>
    </location>
</feature>
<dbReference type="InterPro" id="IPR005183">
    <property type="entry name" value="DUF305_CopM-like"/>
</dbReference>
<dbReference type="EMBL" id="JAXOJX010000003">
    <property type="protein sequence ID" value="MDZ5455737.1"/>
    <property type="molecule type" value="Genomic_DNA"/>
</dbReference>
<feature type="region of interest" description="Disordered" evidence="1">
    <location>
        <begin position="68"/>
        <end position="99"/>
    </location>
</feature>
<evidence type="ECO:0000313" key="4">
    <source>
        <dbReference type="EMBL" id="MDZ5455737.1"/>
    </source>
</evidence>
<evidence type="ECO:0000256" key="1">
    <source>
        <dbReference type="SAM" id="MobiDB-lite"/>
    </source>
</evidence>
<protein>
    <submittedName>
        <fullName evidence="4">DUF305 domain-containing protein</fullName>
    </submittedName>
</protein>
<feature type="signal peptide" evidence="2">
    <location>
        <begin position="1"/>
        <end position="32"/>
    </location>
</feature>
<dbReference type="Gene3D" id="1.20.1260.10">
    <property type="match status" value="1"/>
</dbReference>
<evidence type="ECO:0000313" key="5">
    <source>
        <dbReference type="Proteomes" id="UP001293718"/>
    </source>
</evidence>
<evidence type="ECO:0000256" key="2">
    <source>
        <dbReference type="SAM" id="SignalP"/>
    </source>
</evidence>
<keyword evidence="2" id="KW-0732">Signal</keyword>
<dbReference type="Proteomes" id="UP001293718">
    <property type="component" value="Unassembled WGS sequence"/>
</dbReference>
<feature type="chain" id="PRO_5046236780" evidence="2">
    <location>
        <begin position="33"/>
        <end position="242"/>
    </location>
</feature>
<keyword evidence="5" id="KW-1185">Reference proteome</keyword>
<dbReference type="PANTHER" id="PTHR36933:SF1">
    <property type="entry name" value="SLL0788 PROTEIN"/>
    <property type="match status" value="1"/>
</dbReference>
<proteinExistence type="predicted"/>
<name>A0ABU5I9Z3_9BURK</name>